<dbReference type="AlphaFoldDB" id="A0A926VHP8"/>
<dbReference type="Proteomes" id="UP000641646">
    <property type="component" value="Unassembled WGS sequence"/>
</dbReference>
<protein>
    <submittedName>
        <fullName evidence="1">Uncharacterized protein</fullName>
    </submittedName>
</protein>
<name>A0A926VHP8_9CYAN</name>
<sequence>MAKNSDRPRDFDAVLGGQTPPPVGGVVLGGMEGLRRRFAASIVEERVAALSDALNYGDAGIDLLVEAMNEREIIVRVTAYKLLQNVSAAKAKKAIARGIPLNIGDRIYSVYKSDISYGDDWYYITDSINQYYQKEYPLYKPGIDRSDKNLYYITNPEDGMFKYYDDCEPKLISRHLFKESAEAEAVLFHAVRMLEVNISDIWRDYPNPIENFNINEWCAANNVPLTCQDDEEEFQFETRVLQTLQNEKNLELLGQLWELIGFNRRLAFVHEDIINKKAYLQPQGNL</sequence>
<dbReference type="EMBL" id="JACJPW010000070">
    <property type="protein sequence ID" value="MBD2183992.1"/>
    <property type="molecule type" value="Genomic_DNA"/>
</dbReference>
<dbReference type="RefSeq" id="WP_190469504.1">
    <property type="nucleotide sequence ID" value="NZ_JACJPW010000070.1"/>
</dbReference>
<evidence type="ECO:0000313" key="2">
    <source>
        <dbReference type="Proteomes" id="UP000641646"/>
    </source>
</evidence>
<reference evidence="1" key="1">
    <citation type="journal article" date="2015" name="ISME J.">
        <title>Draft Genome Sequence of Streptomyces incarnatus NRRL8089, which Produces the Nucleoside Antibiotic Sinefungin.</title>
        <authorList>
            <person name="Oshima K."/>
            <person name="Hattori M."/>
            <person name="Shimizu H."/>
            <person name="Fukuda K."/>
            <person name="Nemoto M."/>
            <person name="Inagaki K."/>
            <person name="Tamura T."/>
        </authorList>
    </citation>
    <scope>NUCLEOTIDE SEQUENCE</scope>
    <source>
        <strain evidence="1">FACHB-1375</strain>
    </source>
</reference>
<keyword evidence="2" id="KW-1185">Reference proteome</keyword>
<comment type="caution">
    <text evidence="1">The sequence shown here is derived from an EMBL/GenBank/DDBJ whole genome shotgun (WGS) entry which is preliminary data.</text>
</comment>
<organism evidence="1 2">
    <name type="scientific">Aerosakkonema funiforme FACHB-1375</name>
    <dbReference type="NCBI Taxonomy" id="2949571"/>
    <lineage>
        <taxon>Bacteria</taxon>
        <taxon>Bacillati</taxon>
        <taxon>Cyanobacteriota</taxon>
        <taxon>Cyanophyceae</taxon>
        <taxon>Oscillatoriophycideae</taxon>
        <taxon>Aerosakkonematales</taxon>
        <taxon>Aerosakkonemataceae</taxon>
        <taxon>Aerosakkonema</taxon>
    </lineage>
</organism>
<proteinExistence type="predicted"/>
<gene>
    <name evidence="1" type="ORF">H6G03_23480</name>
</gene>
<accession>A0A926VHP8</accession>
<evidence type="ECO:0000313" key="1">
    <source>
        <dbReference type="EMBL" id="MBD2183992.1"/>
    </source>
</evidence>
<reference evidence="1" key="2">
    <citation type="submission" date="2020-08" db="EMBL/GenBank/DDBJ databases">
        <authorList>
            <person name="Chen M."/>
            <person name="Teng W."/>
            <person name="Zhao L."/>
            <person name="Hu C."/>
            <person name="Zhou Y."/>
            <person name="Han B."/>
            <person name="Song L."/>
            <person name="Shu W."/>
        </authorList>
    </citation>
    <scope>NUCLEOTIDE SEQUENCE</scope>
    <source>
        <strain evidence="1">FACHB-1375</strain>
    </source>
</reference>